<dbReference type="Gene3D" id="1.10.940.10">
    <property type="entry name" value="NusB-like"/>
    <property type="match status" value="1"/>
</dbReference>
<dbReference type="SUPFAM" id="SSF48013">
    <property type="entry name" value="NusB-like"/>
    <property type="match status" value="1"/>
</dbReference>
<keyword evidence="3 6" id="KW-0694">RNA-binding</keyword>
<evidence type="ECO:0000256" key="5">
    <source>
        <dbReference type="ARBA" id="ARBA00023163"/>
    </source>
</evidence>
<evidence type="ECO:0000256" key="2">
    <source>
        <dbReference type="ARBA" id="ARBA00022814"/>
    </source>
</evidence>
<reference evidence="8 9" key="1">
    <citation type="submission" date="2016-10" db="EMBL/GenBank/DDBJ databases">
        <title>Draft genome sequences of four alkaliphilic bacteria belonging to the Anaerobacillus genus.</title>
        <authorList>
            <person name="Bassil N.M."/>
            <person name="Lloyd J.R."/>
        </authorList>
    </citation>
    <scope>NUCLEOTIDE SEQUENCE [LARGE SCALE GENOMIC DNA]</scope>
    <source>
        <strain evidence="8 9">DSM 15340</strain>
    </source>
</reference>
<accession>A0A1S2LV04</accession>
<dbReference type="InterPro" id="IPR006027">
    <property type="entry name" value="NusB_RsmB_TIM44"/>
</dbReference>
<keyword evidence="2 6" id="KW-0889">Transcription antitermination</keyword>
<evidence type="ECO:0000256" key="1">
    <source>
        <dbReference type="ARBA" id="ARBA00005952"/>
    </source>
</evidence>
<dbReference type="CDD" id="cd00619">
    <property type="entry name" value="Terminator_NusB"/>
    <property type="match status" value="1"/>
</dbReference>
<keyword evidence="9" id="KW-1185">Reference proteome</keyword>
<dbReference type="Pfam" id="PF01029">
    <property type="entry name" value="NusB"/>
    <property type="match status" value="1"/>
</dbReference>
<dbReference type="NCBIfam" id="TIGR01951">
    <property type="entry name" value="nusB"/>
    <property type="match status" value="1"/>
</dbReference>
<dbReference type="PANTHER" id="PTHR11078">
    <property type="entry name" value="N UTILIZATION SUBSTANCE PROTEIN B-RELATED"/>
    <property type="match status" value="1"/>
</dbReference>
<dbReference type="GO" id="GO:0006353">
    <property type="term" value="P:DNA-templated transcription termination"/>
    <property type="evidence" value="ECO:0007669"/>
    <property type="project" value="UniProtKB-UniRule"/>
</dbReference>
<sequence>MKRRIARIKAVQSLFQVDMSGTDKEEAIHNVLEENESNDPFLEQLVSGTLENLKIIDDLFTSHLENWTLERVGNVDRAVIRMAIYEMKFVEDIPINVSLNEAIDVAKSFGGEESGRFVNGVLSKIAETLKI</sequence>
<organism evidence="8 9">
    <name type="scientific">Anaerobacillus arseniciselenatis</name>
    <dbReference type="NCBI Taxonomy" id="85682"/>
    <lineage>
        <taxon>Bacteria</taxon>
        <taxon>Bacillati</taxon>
        <taxon>Bacillota</taxon>
        <taxon>Bacilli</taxon>
        <taxon>Bacillales</taxon>
        <taxon>Bacillaceae</taxon>
        <taxon>Anaerobacillus</taxon>
    </lineage>
</organism>
<dbReference type="PANTHER" id="PTHR11078:SF3">
    <property type="entry name" value="ANTITERMINATION NUSB DOMAIN-CONTAINING PROTEIN"/>
    <property type="match status" value="1"/>
</dbReference>
<name>A0A1S2LV04_9BACI</name>
<evidence type="ECO:0000313" key="9">
    <source>
        <dbReference type="Proteomes" id="UP000180098"/>
    </source>
</evidence>
<dbReference type="GO" id="GO:0005829">
    <property type="term" value="C:cytosol"/>
    <property type="evidence" value="ECO:0007669"/>
    <property type="project" value="TreeGrafter"/>
</dbReference>
<evidence type="ECO:0000256" key="4">
    <source>
        <dbReference type="ARBA" id="ARBA00023015"/>
    </source>
</evidence>
<dbReference type="Proteomes" id="UP000180098">
    <property type="component" value="Unassembled WGS sequence"/>
</dbReference>
<keyword evidence="4 6" id="KW-0805">Transcription regulation</keyword>
<evidence type="ECO:0000259" key="7">
    <source>
        <dbReference type="Pfam" id="PF01029"/>
    </source>
</evidence>
<proteinExistence type="inferred from homology"/>
<dbReference type="InterPro" id="IPR011605">
    <property type="entry name" value="NusB_fam"/>
</dbReference>
<protein>
    <recommendedName>
        <fullName evidence="6">Transcription antitermination protein NusB</fullName>
    </recommendedName>
    <alternativeName>
        <fullName evidence="6">Antitermination factor NusB</fullName>
    </alternativeName>
</protein>
<gene>
    <name evidence="6" type="primary">nusB</name>
    <name evidence="8" type="ORF">BKP35_03345</name>
</gene>
<dbReference type="InterPro" id="IPR035926">
    <property type="entry name" value="NusB-like_sf"/>
</dbReference>
<dbReference type="OrthoDB" id="9811381at2"/>
<evidence type="ECO:0000256" key="3">
    <source>
        <dbReference type="ARBA" id="ARBA00022884"/>
    </source>
</evidence>
<dbReference type="AlphaFoldDB" id="A0A1S2LV04"/>
<comment type="similarity">
    <text evidence="1 6">Belongs to the NusB family.</text>
</comment>
<dbReference type="GO" id="GO:0031564">
    <property type="term" value="P:transcription antitermination"/>
    <property type="evidence" value="ECO:0007669"/>
    <property type="project" value="UniProtKB-KW"/>
</dbReference>
<dbReference type="RefSeq" id="WP_071311955.1">
    <property type="nucleotide sequence ID" value="NZ_MLQQ01000001.1"/>
</dbReference>
<comment type="caution">
    <text evidence="8">The sequence shown here is derived from an EMBL/GenBank/DDBJ whole genome shotgun (WGS) entry which is preliminary data.</text>
</comment>
<evidence type="ECO:0000256" key="6">
    <source>
        <dbReference type="HAMAP-Rule" id="MF_00073"/>
    </source>
</evidence>
<keyword evidence="5 6" id="KW-0804">Transcription</keyword>
<dbReference type="GO" id="GO:0003723">
    <property type="term" value="F:RNA binding"/>
    <property type="evidence" value="ECO:0007669"/>
    <property type="project" value="UniProtKB-UniRule"/>
</dbReference>
<dbReference type="EMBL" id="MLQQ01000001">
    <property type="protein sequence ID" value="OIJ16030.1"/>
    <property type="molecule type" value="Genomic_DNA"/>
</dbReference>
<feature type="domain" description="NusB/RsmB/TIM44" evidence="7">
    <location>
        <begin position="5"/>
        <end position="126"/>
    </location>
</feature>
<dbReference type="HAMAP" id="MF_00073">
    <property type="entry name" value="NusB"/>
    <property type="match status" value="1"/>
</dbReference>
<comment type="function">
    <text evidence="6">Involved in transcription antitermination. Required for transcription of ribosomal RNA (rRNA) genes. Binds specifically to the boxA antiterminator sequence of the ribosomal RNA (rrn) operons.</text>
</comment>
<evidence type="ECO:0000313" key="8">
    <source>
        <dbReference type="EMBL" id="OIJ16030.1"/>
    </source>
</evidence>